<evidence type="ECO:0000259" key="8">
    <source>
        <dbReference type="Pfam" id="PF00884"/>
    </source>
</evidence>
<evidence type="ECO:0000313" key="10">
    <source>
        <dbReference type="EMBL" id="ODR50066.1"/>
    </source>
</evidence>
<evidence type="ECO:0000256" key="5">
    <source>
        <dbReference type="ARBA" id="ARBA00022801"/>
    </source>
</evidence>
<evidence type="ECO:0000256" key="4">
    <source>
        <dbReference type="ARBA" id="ARBA00022729"/>
    </source>
</evidence>
<reference evidence="10 12" key="2">
    <citation type="submission" date="2016-08" db="EMBL/GenBank/DDBJ databases">
        <title>Characterization of Isolates of Eisenbergiella tayi Derived from Blood Cultures, Using Whole Genome Sequencing.</title>
        <authorList>
            <person name="Bernier A.-M."/>
            <person name="Burdz T."/>
            <person name="Wiebe D."/>
            <person name="Bernard K."/>
        </authorList>
    </citation>
    <scope>NUCLEOTIDE SEQUENCE [LARGE SCALE GENOMIC DNA]</scope>
    <source>
        <strain evidence="10 12">NML120146</strain>
    </source>
</reference>
<evidence type="ECO:0000256" key="6">
    <source>
        <dbReference type="ARBA" id="ARBA00022837"/>
    </source>
</evidence>
<dbReference type="GO" id="GO:0004065">
    <property type="term" value="F:arylsulfatase activity"/>
    <property type="evidence" value="ECO:0007669"/>
    <property type="project" value="UniProtKB-EC"/>
</dbReference>
<organism evidence="9 11">
    <name type="scientific">Eisenbergiella tayi</name>
    <dbReference type="NCBI Taxonomy" id="1432052"/>
    <lineage>
        <taxon>Bacteria</taxon>
        <taxon>Bacillati</taxon>
        <taxon>Bacillota</taxon>
        <taxon>Clostridia</taxon>
        <taxon>Lachnospirales</taxon>
        <taxon>Lachnospiraceae</taxon>
        <taxon>Eisenbergiella</taxon>
    </lineage>
</organism>
<dbReference type="CDD" id="cd16144">
    <property type="entry name" value="ARS_like"/>
    <property type="match status" value="1"/>
</dbReference>
<dbReference type="InterPro" id="IPR000917">
    <property type="entry name" value="Sulfatase_N"/>
</dbReference>
<name>A0A1E3ADV5_9FIRM</name>
<dbReference type="Proteomes" id="UP000094869">
    <property type="component" value="Unassembled WGS sequence"/>
</dbReference>
<dbReference type="PANTHER" id="PTHR42693">
    <property type="entry name" value="ARYLSULFATASE FAMILY MEMBER"/>
    <property type="match status" value="1"/>
</dbReference>
<comment type="caution">
    <text evidence="9">The sequence shown here is derived from an EMBL/GenBank/DDBJ whole genome shotgun (WGS) entry which is preliminary data.</text>
</comment>
<dbReference type="Gene3D" id="3.40.720.10">
    <property type="entry name" value="Alkaline Phosphatase, subunit A"/>
    <property type="match status" value="1"/>
</dbReference>
<dbReference type="Proteomes" id="UP000094067">
    <property type="component" value="Unassembled WGS sequence"/>
</dbReference>
<dbReference type="InterPro" id="IPR050738">
    <property type="entry name" value="Sulfatase"/>
</dbReference>
<evidence type="ECO:0000313" key="11">
    <source>
        <dbReference type="Proteomes" id="UP000094067"/>
    </source>
</evidence>
<evidence type="ECO:0000313" key="9">
    <source>
        <dbReference type="EMBL" id="ODM06893.1"/>
    </source>
</evidence>
<keyword evidence="12" id="KW-1185">Reference proteome</keyword>
<dbReference type="InterPro" id="IPR017850">
    <property type="entry name" value="Alkaline_phosphatase_core_sf"/>
</dbReference>
<dbReference type="PATRIC" id="fig|1432052.4.peg.3103"/>
<keyword evidence="3" id="KW-0479">Metal-binding</keyword>
<evidence type="ECO:0000256" key="2">
    <source>
        <dbReference type="ARBA" id="ARBA00008779"/>
    </source>
</evidence>
<gene>
    <name evidence="9" type="primary">atsA_2</name>
    <name evidence="9" type="ORF">BEI61_02783</name>
    <name evidence="10" type="ORF">BEI63_23490</name>
</gene>
<comment type="cofactor">
    <cofactor evidence="1">
        <name>Ca(2+)</name>
        <dbReference type="ChEBI" id="CHEBI:29108"/>
    </cofactor>
</comment>
<dbReference type="EMBL" id="MEHD01000036">
    <property type="protein sequence ID" value="ODR50066.1"/>
    <property type="molecule type" value="Genomic_DNA"/>
</dbReference>
<dbReference type="GO" id="GO:0046872">
    <property type="term" value="F:metal ion binding"/>
    <property type="evidence" value="ECO:0007669"/>
    <property type="project" value="UniProtKB-KW"/>
</dbReference>
<feature type="domain" description="Sulfatase N-terminal" evidence="8">
    <location>
        <begin position="4"/>
        <end position="353"/>
    </location>
</feature>
<evidence type="ECO:0000256" key="7">
    <source>
        <dbReference type="SAM" id="MobiDB-lite"/>
    </source>
</evidence>
<dbReference type="PROSITE" id="PS00149">
    <property type="entry name" value="SULFATASE_2"/>
    <property type="match status" value="1"/>
</dbReference>
<protein>
    <submittedName>
        <fullName evidence="9 10">Sulfatase</fullName>
        <ecNumber evidence="9">3.1.6.1</ecNumber>
    </submittedName>
</protein>
<dbReference type="PANTHER" id="PTHR42693:SF42">
    <property type="entry name" value="ARYLSULFATASE G"/>
    <property type="match status" value="1"/>
</dbReference>
<dbReference type="InterPro" id="IPR024607">
    <property type="entry name" value="Sulfatase_CS"/>
</dbReference>
<evidence type="ECO:0000256" key="3">
    <source>
        <dbReference type="ARBA" id="ARBA00022723"/>
    </source>
</evidence>
<keyword evidence="6" id="KW-0106">Calcium</keyword>
<proteinExistence type="inferred from homology"/>
<sequence>MQQPNIVFIFMDDMGWRDLGCSGSTFYETPNIDQMCREGMRFDCAYAACPVCSPSRASFLSGQYPARIGVTDWIDESGTFHPLRGKLIDAPYLKHMPENTITVAERLRNAGYQTWHVGKWHLGGGNYLPENFGFDLNIGGCEWGHPSYGYFSPYHIPTLEDGPEGEYLTDRLTDEAIELIRKAPDDKPFFLNFCHYAVHNPIQAKPEDILKFQEKASRMRLDRTEALIEGEHFHTINKKDQCVKRRIVQSDPNYAAMIWNLDWNIGRLRNALEQEGHGRDTIVIFTSDNGGLSTSEGSPTCNFPAAEGKGWMYEGGTLVPAWVWWPGHVAAGSSCAVPITTPDFYPTLLDVAGLAPEEGQVCDGVSILPLLQGKEIPERPVFWHYPHYGNQGGTPGGSVRLGKYKLIEFYEDGKTVLFNLEQDISESRDVSEEEPEIASRLKKMLHDWRESTGAVMPQRNADYGKEWNSVET</sequence>
<reference evidence="9 11" key="1">
    <citation type="submission" date="2016-07" db="EMBL/GenBank/DDBJ databases">
        <title>Characterization of isolates of Eisenbergiella tayi derived from blood cultures, using whole genome sequencing.</title>
        <authorList>
            <person name="Burdz T."/>
            <person name="Wiebe D."/>
            <person name="Huynh C."/>
            <person name="Bernard K."/>
        </authorList>
    </citation>
    <scope>NUCLEOTIDE SEQUENCE [LARGE SCALE GENOMIC DNA]</scope>
    <source>
        <strain evidence="9 11">NML 110608</strain>
    </source>
</reference>
<evidence type="ECO:0000256" key="1">
    <source>
        <dbReference type="ARBA" id="ARBA00001913"/>
    </source>
</evidence>
<dbReference type="RefSeq" id="WP_069152679.1">
    <property type="nucleotide sequence ID" value="NZ_DAWDRA010000546.1"/>
</dbReference>
<feature type="region of interest" description="Disordered" evidence="7">
    <location>
        <begin position="452"/>
        <end position="472"/>
    </location>
</feature>
<comment type="similarity">
    <text evidence="2">Belongs to the sulfatase family.</text>
</comment>
<keyword evidence="4" id="KW-0732">Signal</keyword>
<dbReference type="EMBL" id="MCGH01000002">
    <property type="protein sequence ID" value="ODM06893.1"/>
    <property type="molecule type" value="Genomic_DNA"/>
</dbReference>
<dbReference type="AlphaFoldDB" id="A0A1E3ADV5"/>
<dbReference type="Gene3D" id="3.30.1120.10">
    <property type="match status" value="1"/>
</dbReference>
<evidence type="ECO:0000313" key="12">
    <source>
        <dbReference type="Proteomes" id="UP000094869"/>
    </source>
</evidence>
<dbReference type="EC" id="3.1.6.1" evidence="9"/>
<keyword evidence="5 9" id="KW-0378">Hydrolase</keyword>
<accession>A0A1E3ADV5</accession>
<dbReference type="SUPFAM" id="SSF53649">
    <property type="entry name" value="Alkaline phosphatase-like"/>
    <property type="match status" value="1"/>
</dbReference>
<dbReference type="Pfam" id="PF00884">
    <property type="entry name" value="Sulfatase"/>
    <property type="match status" value="1"/>
</dbReference>